<dbReference type="InterPro" id="IPR013087">
    <property type="entry name" value="Znf_C2H2_type"/>
</dbReference>
<dbReference type="GO" id="GO:0008270">
    <property type="term" value="F:zinc ion binding"/>
    <property type="evidence" value="ECO:0007669"/>
    <property type="project" value="UniProtKB-KW"/>
</dbReference>
<sequence>MVSYNRLHEIQDLNDQPIFQFDYRQEIIAMTNSQAIPIITSTFPNHKDIDNYYQPRIQTFTEYLSDPSENYITEITELEFLPQPNTTEIFSMDDTKIKMEYGCPLSPLDSIYMSRTISQGSSSDLSVCNSSSMPLTPPQPSPHQLHSHLPEHIISRGRNSRMTTISSSPTMQEMIPEQPQEFRRRMTNKPSKPGTKSFECTYEGCGRIFKRSEHLKRHIRSIHTLERPFHCPFPHCTKRFSRSDNLSQHVRVHRPNGKEKNASTRAFNNFTPYLQTYQAGGSIHTTLQHN</sequence>
<organism evidence="7 8">
    <name type="scientific">Diversispora eburnea</name>
    <dbReference type="NCBI Taxonomy" id="1213867"/>
    <lineage>
        <taxon>Eukaryota</taxon>
        <taxon>Fungi</taxon>
        <taxon>Fungi incertae sedis</taxon>
        <taxon>Mucoromycota</taxon>
        <taxon>Glomeromycotina</taxon>
        <taxon>Glomeromycetes</taxon>
        <taxon>Diversisporales</taxon>
        <taxon>Diversisporaceae</taxon>
        <taxon>Diversispora</taxon>
    </lineage>
</organism>
<feature type="compositionally biased region" description="Low complexity" evidence="5">
    <location>
        <begin position="123"/>
        <end position="134"/>
    </location>
</feature>
<dbReference type="Gene3D" id="3.30.160.60">
    <property type="entry name" value="Classic Zinc Finger"/>
    <property type="match status" value="2"/>
</dbReference>
<dbReference type="SUPFAM" id="SSF57667">
    <property type="entry name" value="beta-beta-alpha zinc fingers"/>
    <property type="match status" value="1"/>
</dbReference>
<dbReference type="SMART" id="SM00355">
    <property type="entry name" value="ZnF_C2H2"/>
    <property type="match status" value="2"/>
</dbReference>
<reference evidence="7" key="1">
    <citation type="submission" date="2021-06" db="EMBL/GenBank/DDBJ databases">
        <authorList>
            <person name="Kallberg Y."/>
            <person name="Tangrot J."/>
            <person name="Rosling A."/>
        </authorList>
    </citation>
    <scope>NUCLEOTIDE SEQUENCE</scope>
    <source>
        <strain evidence="7">AZ414A</strain>
    </source>
</reference>
<protein>
    <submittedName>
        <fullName evidence="7">7493_t:CDS:1</fullName>
    </submittedName>
</protein>
<dbReference type="PROSITE" id="PS50157">
    <property type="entry name" value="ZINC_FINGER_C2H2_2"/>
    <property type="match status" value="2"/>
</dbReference>
<gene>
    <name evidence="7" type="ORF">DEBURN_LOCUS1655</name>
</gene>
<feature type="domain" description="C2H2-type" evidence="6">
    <location>
        <begin position="198"/>
        <end position="228"/>
    </location>
</feature>
<feature type="domain" description="C2H2-type" evidence="6">
    <location>
        <begin position="229"/>
        <end position="258"/>
    </location>
</feature>
<evidence type="ECO:0000256" key="5">
    <source>
        <dbReference type="SAM" id="MobiDB-lite"/>
    </source>
</evidence>
<dbReference type="PANTHER" id="PTHR23235">
    <property type="entry name" value="KRUEPPEL-LIKE TRANSCRIPTION FACTOR"/>
    <property type="match status" value="1"/>
</dbReference>
<evidence type="ECO:0000256" key="4">
    <source>
        <dbReference type="PROSITE-ProRule" id="PRU00042"/>
    </source>
</evidence>
<dbReference type="PROSITE" id="PS00028">
    <property type="entry name" value="ZINC_FINGER_C2H2_1"/>
    <property type="match status" value="2"/>
</dbReference>
<evidence type="ECO:0000313" key="8">
    <source>
        <dbReference type="Proteomes" id="UP000789706"/>
    </source>
</evidence>
<dbReference type="GO" id="GO:0000978">
    <property type="term" value="F:RNA polymerase II cis-regulatory region sequence-specific DNA binding"/>
    <property type="evidence" value="ECO:0007669"/>
    <property type="project" value="TreeGrafter"/>
</dbReference>
<keyword evidence="3" id="KW-0862">Zinc</keyword>
<dbReference type="PANTHER" id="PTHR23235:SF120">
    <property type="entry name" value="KRUPPEL-LIKE FACTOR 15"/>
    <property type="match status" value="1"/>
</dbReference>
<comment type="caution">
    <text evidence="7">The sequence shown here is derived from an EMBL/GenBank/DDBJ whole genome shotgun (WGS) entry which is preliminary data.</text>
</comment>
<name>A0A9N8YMN0_9GLOM</name>
<dbReference type="EMBL" id="CAJVPK010000077">
    <property type="protein sequence ID" value="CAG8443927.1"/>
    <property type="molecule type" value="Genomic_DNA"/>
</dbReference>
<evidence type="ECO:0000256" key="1">
    <source>
        <dbReference type="ARBA" id="ARBA00022723"/>
    </source>
</evidence>
<proteinExistence type="predicted"/>
<dbReference type="OrthoDB" id="6365676at2759"/>
<dbReference type="Pfam" id="PF00096">
    <property type="entry name" value="zf-C2H2"/>
    <property type="match status" value="2"/>
</dbReference>
<evidence type="ECO:0000256" key="3">
    <source>
        <dbReference type="ARBA" id="ARBA00022833"/>
    </source>
</evidence>
<evidence type="ECO:0000256" key="2">
    <source>
        <dbReference type="ARBA" id="ARBA00022771"/>
    </source>
</evidence>
<feature type="region of interest" description="Disordered" evidence="5">
    <location>
        <begin position="123"/>
        <end position="146"/>
    </location>
</feature>
<keyword evidence="2 4" id="KW-0863">Zinc-finger</keyword>
<keyword evidence="8" id="KW-1185">Reference proteome</keyword>
<evidence type="ECO:0000259" key="6">
    <source>
        <dbReference type="PROSITE" id="PS50157"/>
    </source>
</evidence>
<keyword evidence="1" id="KW-0479">Metal-binding</keyword>
<evidence type="ECO:0000313" key="7">
    <source>
        <dbReference type="EMBL" id="CAG8443927.1"/>
    </source>
</evidence>
<dbReference type="InterPro" id="IPR036236">
    <property type="entry name" value="Znf_C2H2_sf"/>
</dbReference>
<dbReference type="GO" id="GO:0000981">
    <property type="term" value="F:DNA-binding transcription factor activity, RNA polymerase II-specific"/>
    <property type="evidence" value="ECO:0007669"/>
    <property type="project" value="TreeGrafter"/>
</dbReference>
<accession>A0A9N8YMN0</accession>
<dbReference type="AlphaFoldDB" id="A0A9N8YMN0"/>
<dbReference type="Proteomes" id="UP000789706">
    <property type="component" value="Unassembled WGS sequence"/>
</dbReference>